<evidence type="ECO:0000259" key="2">
    <source>
        <dbReference type="Pfam" id="PF07331"/>
    </source>
</evidence>
<dbReference type="Pfam" id="PF07331">
    <property type="entry name" value="TctB"/>
    <property type="match status" value="1"/>
</dbReference>
<keyword evidence="1" id="KW-0812">Transmembrane</keyword>
<dbReference type="AlphaFoldDB" id="A0AAU8CIW8"/>
<dbReference type="EMBL" id="CP159253">
    <property type="protein sequence ID" value="XCG46774.1"/>
    <property type="molecule type" value="Genomic_DNA"/>
</dbReference>
<evidence type="ECO:0000256" key="1">
    <source>
        <dbReference type="SAM" id="Phobius"/>
    </source>
</evidence>
<sequence>MTSQKSMKDLLAGLIFIGFGLAFGYASLTYEIGTALRMGPGYFPLILSGVILLLGVVIFVQSLAAGPDKIPLERVPWLGLILLTGGLIFFGVTVRGLGLAPSLFVATFMSAFASERTGVVGAFLLSAALTAVCMLIFVWALGLPLAVIGPWLRF</sequence>
<proteinExistence type="predicted"/>
<feature type="domain" description="DUF1468" evidence="2">
    <location>
        <begin position="11"/>
        <end position="145"/>
    </location>
</feature>
<feature type="transmembrane region" description="Helical" evidence="1">
    <location>
        <begin position="42"/>
        <end position="65"/>
    </location>
</feature>
<accession>A0AAU8CIW8</accession>
<dbReference type="RefSeq" id="WP_353645688.1">
    <property type="nucleotide sequence ID" value="NZ_CP159253.1"/>
</dbReference>
<keyword evidence="1" id="KW-0472">Membrane</keyword>
<feature type="transmembrane region" description="Helical" evidence="1">
    <location>
        <begin position="77"/>
        <end position="99"/>
    </location>
</feature>
<organism evidence="3">
    <name type="scientific">Mesorhizobium sp. WSM2240</name>
    <dbReference type="NCBI Taxonomy" id="3228851"/>
    <lineage>
        <taxon>Bacteria</taxon>
        <taxon>Pseudomonadati</taxon>
        <taxon>Pseudomonadota</taxon>
        <taxon>Alphaproteobacteria</taxon>
        <taxon>Hyphomicrobiales</taxon>
        <taxon>Phyllobacteriaceae</taxon>
        <taxon>Mesorhizobium</taxon>
    </lineage>
</organism>
<feature type="transmembrane region" description="Helical" evidence="1">
    <location>
        <begin position="119"/>
        <end position="152"/>
    </location>
</feature>
<dbReference type="InterPro" id="IPR009936">
    <property type="entry name" value="DUF1468"/>
</dbReference>
<keyword evidence="1" id="KW-1133">Transmembrane helix</keyword>
<evidence type="ECO:0000313" key="3">
    <source>
        <dbReference type="EMBL" id="XCG46774.1"/>
    </source>
</evidence>
<protein>
    <submittedName>
        <fullName evidence="3">Tripartite tricarboxylate transporter TctB family protein</fullName>
    </submittedName>
</protein>
<gene>
    <name evidence="3" type="ORF">ABVK50_15765</name>
</gene>
<reference evidence="3" key="1">
    <citation type="submission" date="2024-06" db="EMBL/GenBank/DDBJ databases">
        <title>Mesorhizobium karijinii sp. nov., a symbiont of the iconic Swainsona formosa from arid Australia.</title>
        <authorList>
            <person name="Hill Y.J."/>
            <person name="Watkin E.L.J."/>
            <person name="O'Hara G.W."/>
            <person name="Terpolilli J."/>
            <person name="Tye M.L."/>
            <person name="Kohlmeier M.G."/>
        </authorList>
    </citation>
    <scope>NUCLEOTIDE SEQUENCE</scope>
    <source>
        <strain evidence="3">WSM2240</strain>
    </source>
</reference>
<name>A0AAU8CIW8_9HYPH</name>